<evidence type="ECO:0000259" key="7">
    <source>
        <dbReference type="PROSITE" id="PS51387"/>
    </source>
</evidence>
<dbReference type="PANTHER" id="PTHR42973:SF39">
    <property type="entry name" value="FAD-BINDING PCMH-TYPE DOMAIN-CONTAINING PROTEIN"/>
    <property type="match status" value="1"/>
</dbReference>
<dbReference type="InterPro" id="IPR016169">
    <property type="entry name" value="FAD-bd_PCMH_sub2"/>
</dbReference>
<dbReference type="InterPro" id="IPR006094">
    <property type="entry name" value="Oxid_FAD_bind_N"/>
</dbReference>
<dbReference type="PROSITE" id="PS51257">
    <property type="entry name" value="PROKAR_LIPOPROTEIN"/>
    <property type="match status" value="1"/>
</dbReference>
<sequence>MAIWSRRSFLTLGAAGALAGCSGDRRPARPNATPTSTTPSARPSGGPPRWSQLSKHVSGTLTLPGDTAYDTVRLLENPRYDGNRPLGVLTVSGPDDVATALSFAQDSAIPVAIRSGGHSYPGWSGGGSPRALVIDCRALDSVQVDGSTATIGAGAALAPVYAALSGAGRALAGGSCATVGIAGLTLGGGVGVLTRAMGLTCDAVTSLDVVTADGKQRTVDVDHDPDLYWALRGGGGGHLGVVTSFEFATQPAPTLSTFFLTWALSDASQVIEAWQEWAPSADARLWSTLKALGGQKHPDGPTLLLSGTWVGQQSALGTQLEGLLEQVPTPASQSTSLKGYGEAMASYAGCASIPVSQCNTGPGGSLTREAFGATSHVAYDKLSSVGISTLLDQVQGAQSSGLVEAGLSMDALGGKVADLDPADTAFVHRRALMTVQYTATLGGGVGSARAADAYVRDFRAAMVPSWGQHAYVNYADASLTDYQDAYFGANASRLAQVRADYDPDGFFTQPQDY</sequence>
<accession>A0A2P2C0V0</accession>
<gene>
    <name evidence="8" type="ORF">NOCA2290008</name>
</gene>
<dbReference type="InterPro" id="IPR050416">
    <property type="entry name" value="FAD-linked_Oxidoreductase"/>
</dbReference>
<dbReference type="SUPFAM" id="SSF56176">
    <property type="entry name" value="FAD-binding/transporter-associated domain-like"/>
    <property type="match status" value="1"/>
</dbReference>
<dbReference type="Gene3D" id="3.30.465.10">
    <property type="match status" value="1"/>
</dbReference>
<reference evidence="8" key="1">
    <citation type="submission" date="2015-08" db="EMBL/GenBank/DDBJ databases">
        <authorList>
            <person name="Babu N.S."/>
            <person name="Beckwith C.J."/>
            <person name="Beseler K.G."/>
            <person name="Brison A."/>
            <person name="Carone J.V."/>
            <person name="Caskin T.P."/>
            <person name="Diamond M."/>
            <person name="Durham M.E."/>
            <person name="Foxe J.M."/>
            <person name="Go M."/>
            <person name="Henderson B.A."/>
            <person name="Jones I.B."/>
            <person name="McGettigan J.A."/>
            <person name="Micheletti S.J."/>
            <person name="Nasrallah M.E."/>
            <person name="Ortiz D."/>
            <person name="Piller C.R."/>
            <person name="Privatt S.R."/>
            <person name="Schneider S.L."/>
            <person name="Sharp S."/>
            <person name="Smith T.C."/>
            <person name="Stanton J.D."/>
            <person name="Ullery H.E."/>
            <person name="Wilson R.J."/>
            <person name="Serrano M.G."/>
            <person name="Buck G."/>
            <person name="Lee V."/>
            <person name="Wang Y."/>
            <person name="Carvalho R."/>
            <person name="Voegtly L."/>
            <person name="Shi R."/>
            <person name="Duckworth R."/>
            <person name="Johnson A."/>
            <person name="Loviza R."/>
            <person name="Walstead R."/>
            <person name="Shah Z."/>
            <person name="Kiflezghi M."/>
            <person name="Wade K."/>
            <person name="Ball S.L."/>
            <person name="Bradley K.W."/>
            <person name="Asai D.J."/>
            <person name="Bowman C.A."/>
            <person name="Russell D.A."/>
            <person name="Pope W.H."/>
            <person name="Jacobs-Sera D."/>
            <person name="Hendrix R.W."/>
            <person name="Hatfull G.F."/>
        </authorList>
    </citation>
    <scope>NUCLEOTIDE SEQUENCE</scope>
</reference>
<evidence type="ECO:0000256" key="5">
    <source>
        <dbReference type="ARBA" id="ARBA00023002"/>
    </source>
</evidence>
<keyword evidence="5" id="KW-0560">Oxidoreductase</keyword>
<dbReference type="PROSITE" id="PS51387">
    <property type="entry name" value="FAD_PCMH"/>
    <property type="match status" value="1"/>
</dbReference>
<evidence type="ECO:0000256" key="3">
    <source>
        <dbReference type="ARBA" id="ARBA00022630"/>
    </source>
</evidence>
<dbReference type="Gene3D" id="3.40.462.20">
    <property type="match status" value="1"/>
</dbReference>
<dbReference type="InterPro" id="IPR016166">
    <property type="entry name" value="FAD-bd_PCMH"/>
</dbReference>
<name>A0A2P2C0V0_9ZZZZ</name>
<feature type="domain" description="FAD-binding PCMH-type" evidence="7">
    <location>
        <begin position="80"/>
        <end position="252"/>
    </location>
</feature>
<dbReference type="AlphaFoldDB" id="A0A2P2C0V0"/>
<evidence type="ECO:0000256" key="4">
    <source>
        <dbReference type="ARBA" id="ARBA00022827"/>
    </source>
</evidence>
<dbReference type="PROSITE" id="PS00862">
    <property type="entry name" value="OX2_COVAL_FAD"/>
    <property type="match status" value="1"/>
</dbReference>
<feature type="region of interest" description="Disordered" evidence="6">
    <location>
        <begin position="20"/>
        <end position="54"/>
    </location>
</feature>
<keyword evidence="3" id="KW-0285">Flavoprotein</keyword>
<dbReference type="EMBL" id="CZKA01000022">
    <property type="protein sequence ID" value="CUR55621.1"/>
    <property type="molecule type" value="Genomic_DNA"/>
</dbReference>
<keyword evidence="4" id="KW-0274">FAD</keyword>
<keyword evidence="8" id="KW-0449">Lipoprotein</keyword>
<comment type="similarity">
    <text evidence="2">Belongs to the oxygen-dependent FAD-linked oxidoreductase family.</text>
</comment>
<feature type="compositionally biased region" description="Low complexity" evidence="6">
    <location>
        <begin position="29"/>
        <end position="49"/>
    </location>
</feature>
<evidence type="ECO:0000256" key="1">
    <source>
        <dbReference type="ARBA" id="ARBA00001974"/>
    </source>
</evidence>
<dbReference type="PANTHER" id="PTHR42973">
    <property type="entry name" value="BINDING OXIDOREDUCTASE, PUTATIVE (AFU_ORTHOLOGUE AFUA_1G17690)-RELATED"/>
    <property type="match status" value="1"/>
</dbReference>
<dbReference type="GO" id="GO:0016491">
    <property type="term" value="F:oxidoreductase activity"/>
    <property type="evidence" value="ECO:0007669"/>
    <property type="project" value="UniProtKB-KW"/>
</dbReference>
<dbReference type="Gene3D" id="3.30.43.10">
    <property type="entry name" value="Uridine Diphospho-n-acetylenolpyruvylglucosamine Reductase, domain 2"/>
    <property type="match status" value="1"/>
</dbReference>
<dbReference type="Pfam" id="PF08031">
    <property type="entry name" value="BBE"/>
    <property type="match status" value="1"/>
</dbReference>
<dbReference type="InterPro" id="IPR016167">
    <property type="entry name" value="FAD-bd_PCMH_sub1"/>
</dbReference>
<proteinExistence type="inferred from homology"/>
<dbReference type="InterPro" id="IPR036318">
    <property type="entry name" value="FAD-bd_PCMH-like_sf"/>
</dbReference>
<dbReference type="InterPro" id="IPR006311">
    <property type="entry name" value="TAT_signal"/>
</dbReference>
<dbReference type="InterPro" id="IPR012951">
    <property type="entry name" value="BBE"/>
</dbReference>
<dbReference type="PROSITE" id="PS51318">
    <property type="entry name" value="TAT"/>
    <property type="match status" value="1"/>
</dbReference>
<protein>
    <submittedName>
        <fullName evidence="8">Putative Lipoprotein</fullName>
    </submittedName>
</protein>
<dbReference type="InterPro" id="IPR006093">
    <property type="entry name" value="Oxy_OxRdtase_FAD_BS"/>
</dbReference>
<evidence type="ECO:0000256" key="6">
    <source>
        <dbReference type="SAM" id="MobiDB-lite"/>
    </source>
</evidence>
<evidence type="ECO:0000256" key="2">
    <source>
        <dbReference type="ARBA" id="ARBA00005466"/>
    </source>
</evidence>
<organism evidence="8">
    <name type="scientific">metagenome</name>
    <dbReference type="NCBI Taxonomy" id="256318"/>
    <lineage>
        <taxon>unclassified sequences</taxon>
        <taxon>metagenomes</taxon>
    </lineage>
</organism>
<dbReference type="Pfam" id="PF01565">
    <property type="entry name" value="FAD_binding_4"/>
    <property type="match status" value="1"/>
</dbReference>
<dbReference type="GO" id="GO:0071949">
    <property type="term" value="F:FAD binding"/>
    <property type="evidence" value="ECO:0007669"/>
    <property type="project" value="InterPro"/>
</dbReference>
<evidence type="ECO:0000313" key="8">
    <source>
        <dbReference type="EMBL" id="CUR55621.1"/>
    </source>
</evidence>
<comment type="cofactor">
    <cofactor evidence="1">
        <name>FAD</name>
        <dbReference type="ChEBI" id="CHEBI:57692"/>
    </cofactor>
</comment>